<dbReference type="Proteomes" id="UP001501072">
    <property type="component" value="Unassembled WGS sequence"/>
</dbReference>
<proteinExistence type="predicted"/>
<name>A0ABN1T1A8_9ACTN</name>
<gene>
    <name evidence="1" type="ORF">GCM10009564_31660</name>
</gene>
<evidence type="ECO:0000313" key="1">
    <source>
        <dbReference type="EMBL" id="GAA1011265.1"/>
    </source>
</evidence>
<comment type="caution">
    <text evidence="1">The sequence shown here is derived from an EMBL/GenBank/DDBJ whole genome shotgun (WGS) entry which is preliminary data.</text>
</comment>
<protein>
    <submittedName>
        <fullName evidence="1">Uncharacterized protein</fullName>
    </submittedName>
</protein>
<reference evidence="1 2" key="1">
    <citation type="journal article" date="2019" name="Int. J. Syst. Evol. Microbiol.">
        <title>The Global Catalogue of Microorganisms (GCM) 10K type strain sequencing project: providing services to taxonomists for standard genome sequencing and annotation.</title>
        <authorList>
            <consortium name="The Broad Institute Genomics Platform"/>
            <consortium name="The Broad Institute Genome Sequencing Center for Infectious Disease"/>
            <person name="Wu L."/>
            <person name="Ma J."/>
        </authorList>
    </citation>
    <scope>NUCLEOTIDE SEQUENCE [LARGE SCALE GENOMIC DNA]</scope>
    <source>
        <strain evidence="1 2">JCM 11269</strain>
    </source>
</reference>
<organism evidence="1 2">
    <name type="scientific">Streptomyces thermogriseus</name>
    <dbReference type="NCBI Taxonomy" id="75292"/>
    <lineage>
        <taxon>Bacteria</taxon>
        <taxon>Bacillati</taxon>
        <taxon>Actinomycetota</taxon>
        <taxon>Actinomycetes</taxon>
        <taxon>Kitasatosporales</taxon>
        <taxon>Streptomycetaceae</taxon>
        <taxon>Streptomyces</taxon>
    </lineage>
</organism>
<dbReference type="EMBL" id="BAAAHU010000030">
    <property type="protein sequence ID" value="GAA1011265.1"/>
    <property type="molecule type" value="Genomic_DNA"/>
</dbReference>
<evidence type="ECO:0000313" key="2">
    <source>
        <dbReference type="Proteomes" id="UP001501072"/>
    </source>
</evidence>
<keyword evidence="2" id="KW-1185">Reference proteome</keyword>
<sequence>MKSHDFISIVRMILDVDAQARERAADEACDCVKAYTPAQASALATLLAATAAIERENSALEAELHAIVELTSTGHVGLDHISPLREIVLDDLPPQLRNYVSDLLEGRESTRAAGTVWSKTPPYR</sequence>
<accession>A0ABN1T1A8</accession>